<protein>
    <submittedName>
        <fullName evidence="2">Uncharacterized protein</fullName>
    </submittedName>
</protein>
<keyword evidence="1" id="KW-0472">Membrane</keyword>
<evidence type="ECO:0000313" key="2">
    <source>
        <dbReference type="EMBL" id="KAB7891553.1"/>
    </source>
</evidence>
<keyword evidence="3" id="KW-1185">Reference proteome</keyword>
<reference evidence="2 3" key="1">
    <citation type="submission" date="2019-10" db="EMBL/GenBank/DDBJ databases">
        <title>Poseidonibacter ostreae sp. nov., isolated from the gut of the Ostrea denselamellosa.</title>
        <authorList>
            <person name="Choi A."/>
        </authorList>
    </citation>
    <scope>NUCLEOTIDE SEQUENCE [LARGE SCALE GENOMIC DNA]</scope>
    <source>
        <strain evidence="2 3">SJOD-M-5</strain>
    </source>
</reference>
<evidence type="ECO:0000256" key="1">
    <source>
        <dbReference type="SAM" id="Phobius"/>
    </source>
</evidence>
<sequence>MQEITEELQTKINNYLNKSISNGWNLVNQNKEGFVIELKSPFSLGRYFVAVGLTTFIFAILSLLLGFFISILGLIISSIVYIFVFRSRTIRLNGVIQHNENKVVIFKNNSKYKEIV</sequence>
<organism evidence="2 3">
    <name type="scientific">Poseidonibacter ostreae</name>
    <dbReference type="NCBI Taxonomy" id="2654171"/>
    <lineage>
        <taxon>Bacteria</taxon>
        <taxon>Pseudomonadati</taxon>
        <taxon>Campylobacterota</taxon>
        <taxon>Epsilonproteobacteria</taxon>
        <taxon>Campylobacterales</taxon>
        <taxon>Arcobacteraceae</taxon>
        <taxon>Poseidonibacter</taxon>
    </lineage>
</organism>
<accession>A0ABQ6VM14</accession>
<name>A0ABQ6VM14_9BACT</name>
<dbReference type="Proteomes" id="UP000461010">
    <property type="component" value="Unassembled WGS sequence"/>
</dbReference>
<feature type="transmembrane region" description="Helical" evidence="1">
    <location>
        <begin position="56"/>
        <end position="84"/>
    </location>
</feature>
<evidence type="ECO:0000313" key="3">
    <source>
        <dbReference type="Proteomes" id="UP000461010"/>
    </source>
</evidence>
<gene>
    <name evidence="2" type="ORF">GBG18_06740</name>
</gene>
<keyword evidence="1" id="KW-1133">Transmembrane helix</keyword>
<keyword evidence="1" id="KW-0812">Transmembrane</keyword>
<comment type="caution">
    <text evidence="2">The sequence shown here is derived from an EMBL/GenBank/DDBJ whole genome shotgun (WGS) entry which is preliminary data.</text>
</comment>
<proteinExistence type="predicted"/>
<dbReference type="EMBL" id="WFKJ01000016">
    <property type="protein sequence ID" value="KAB7891553.1"/>
    <property type="molecule type" value="Genomic_DNA"/>
</dbReference>
<dbReference type="RefSeq" id="WP_152189591.1">
    <property type="nucleotide sequence ID" value="NZ_WFKJ01000016.1"/>
</dbReference>